<protein>
    <submittedName>
        <fullName evidence="2">Uncharacterized protein</fullName>
    </submittedName>
</protein>
<keyword evidence="1" id="KW-0472">Membrane</keyword>
<keyword evidence="1" id="KW-0812">Transmembrane</keyword>
<feature type="transmembrane region" description="Helical" evidence="1">
    <location>
        <begin position="12"/>
        <end position="43"/>
    </location>
</feature>
<proteinExistence type="predicted"/>
<accession>A0A0F9Q377</accession>
<keyword evidence="1" id="KW-1133">Transmembrane helix</keyword>
<dbReference type="EMBL" id="LAZR01005453">
    <property type="protein sequence ID" value="KKM99827.1"/>
    <property type="molecule type" value="Genomic_DNA"/>
</dbReference>
<organism evidence="2">
    <name type="scientific">marine sediment metagenome</name>
    <dbReference type="NCBI Taxonomy" id="412755"/>
    <lineage>
        <taxon>unclassified sequences</taxon>
        <taxon>metagenomes</taxon>
        <taxon>ecological metagenomes</taxon>
    </lineage>
</organism>
<name>A0A0F9Q377_9ZZZZ</name>
<gene>
    <name evidence="2" type="ORF">LCGC14_1143940</name>
</gene>
<comment type="caution">
    <text evidence="2">The sequence shown here is derived from an EMBL/GenBank/DDBJ whole genome shotgun (WGS) entry which is preliminary data.</text>
</comment>
<evidence type="ECO:0000313" key="2">
    <source>
        <dbReference type="EMBL" id="KKM99827.1"/>
    </source>
</evidence>
<dbReference type="AlphaFoldDB" id="A0A0F9Q377"/>
<evidence type="ECO:0000256" key="1">
    <source>
        <dbReference type="SAM" id="Phobius"/>
    </source>
</evidence>
<reference evidence="2" key="1">
    <citation type="journal article" date="2015" name="Nature">
        <title>Complex archaea that bridge the gap between prokaryotes and eukaryotes.</title>
        <authorList>
            <person name="Spang A."/>
            <person name="Saw J.H."/>
            <person name="Jorgensen S.L."/>
            <person name="Zaremba-Niedzwiedzka K."/>
            <person name="Martijn J."/>
            <person name="Lind A.E."/>
            <person name="van Eijk R."/>
            <person name="Schleper C."/>
            <person name="Guy L."/>
            <person name="Ettema T.J."/>
        </authorList>
    </citation>
    <scope>NUCLEOTIDE SEQUENCE</scope>
</reference>
<sequence length="45" mass="4586">MDSIGKGIAVVGIWASVAVTAIWAGEAAMLVALFAMIATFFVATN</sequence>